<feature type="chain" id="PRO_5029836037" description="Apolipoprotein M" evidence="6">
    <location>
        <begin position="19"/>
        <end position="360"/>
    </location>
</feature>
<evidence type="ECO:0000256" key="6">
    <source>
        <dbReference type="SAM" id="SignalP"/>
    </source>
</evidence>
<sequence length="360" mass="40986">MFAVNVITLLCLMSVSHADPLGCEDLLRPLDQLDALIGGMCNLLHEAGFKSRDSASIDFADASESSKMSFTRIFDFGGNCQYMHSNITLGESSFTYDQSNHTVRFLQTSCPDCLVMRFDNESQKPLRLYLFSRRRKVEQEKVKEFRAQVECLKFLPPVMMDPTKELCPEQSDPPMVCERLVHPLGQLDPHHFEGGWALIAGSLNHAPSTEALKLRDSITMFFSNSGEAPDFSYTQINRFGDQCQYLRYNITVEGSAFTFNVGNRFNLTGDFLYTSCPDCVVMRWIVQSSKRRSMDMYLLSRRREVEQKELVEFRHQLNCYGLPTPVVMDPTKESCPEQPESEPTAATEAHVEEKSEEQKA</sequence>
<name>A0A7J5YTR2_DISMA</name>
<organism evidence="7 8">
    <name type="scientific">Dissostichus mawsoni</name>
    <name type="common">Antarctic cod</name>
    <dbReference type="NCBI Taxonomy" id="36200"/>
    <lineage>
        <taxon>Eukaryota</taxon>
        <taxon>Metazoa</taxon>
        <taxon>Chordata</taxon>
        <taxon>Craniata</taxon>
        <taxon>Vertebrata</taxon>
        <taxon>Euteleostomi</taxon>
        <taxon>Actinopterygii</taxon>
        <taxon>Neopterygii</taxon>
        <taxon>Teleostei</taxon>
        <taxon>Neoteleostei</taxon>
        <taxon>Acanthomorphata</taxon>
        <taxon>Eupercaria</taxon>
        <taxon>Perciformes</taxon>
        <taxon>Notothenioidei</taxon>
        <taxon>Nototheniidae</taxon>
        <taxon>Dissostichus</taxon>
    </lineage>
</organism>
<proteinExistence type="predicted"/>
<dbReference type="PANTHER" id="PTHR11967">
    <property type="entry name" value="ALPHA-1-ACID GLYCOPROTEIN"/>
    <property type="match status" value="1"/>
</dbReference>
<feature type="compositionally biased region" description="Basic and acidic residues" evidence="5">
    <location>
        <begin position="349"/>
        <end position="360"/>
    </location>
</feature>
<evidence type="ECO:0000256" key="3">
    <source>
        <dbReference type="ARBA" id="ARBA00022729"/>
    </source>
</evidence>
<comment type="caution">
    <text evidence="7">The sequence shown here is derived from an EMBL/GenBank/DDBJ whole genome shotgun (WGS) entry which is preliminary data.</text>
</comment>
<evidence type="ECO:0000256" key="5">
    <source>
        <dbReference type="SAM" id="MobiDB-lite"/>
    </source>
</evidence>
<keyword evidence="8" id="KW-1185">Reference proteome</keyword>
<dbReference type="EMBL" id="JAAKFY010000009">
    <property type="protein sequence ID" value="KAF3852251.1"/>
    <property type="molecule type" value="Genomic_DNA"/>
</dbReference>
<gene>
    <name evidence="7" type="ORF">F7725_005606</name>
</gene>
<evidence type="ECO:0000256" key="2">
    <source>
        <dbReference type="ARBA" id="ARBA00022525"/>
    </source>
</evidence>
<keyword evidence="2" id="KW-0964">Secreted</keyword>
<dbReference type="InterPro" id="IPR012674">
    <property type="entry name" value="Calycin"/>
</dbReference>
<evidence type="ECO:0000313" key="8">
    <source>
        <dbReference type="Proteomes" id="UP000518266"/>
    </source>
</evidence>
<dbReference type="SUPFAM" id="SSF50814">
    <property type="entry name" value="Lipocalins"/>
    <property type="match status" value="2"/>
</dbReference>
<dbReference type="Pfam" id="PF11032">
    <property type="entry name" value="ApoM"/>
    <property type="match status" value="1"/>
</dbReference>
<evidence type="ECO:0000313" key="7">
    <source>
        <dbReference type="EMBL" id="KAF3852251.1"/>
    </source>
</evidence>
<dbReference type="AlphaFoldDB" id="A0A7J5YTR2"/>
<feature type="signal peptide" evidence="6">
    <location>
        <begin position="1"/>
        <end position="18"/>
    </location>
</feature>
<keyword evidence="4" id="KW-0325">Glycoprotein</keyword>
<reference evidence="7 8" key="1">
    <citation type="submission" date="2020-03" db="EMBL/GenBank/DDBJ databases">
        <title>Dissostichus mawsoni Genome sequencing and assembly.</title>
        <authorList>
            <person name="Park H."/>
        </authorList>
    </citation>
    <scope>NUCLEOTIDE SEQUENCE [LARGE SCALE GENOMIC DNA]</scope>
    <source>
        <strain evidence="7">DM0001</strain>
        <tissue evidence="7">Muscle</tissue>
    </source>
</reference>
<dbReference type="PANTHER" id="PTHR11967:SF2">
    <property type="entry name" value="ALPHA-1-ACID GLYCOPROTEIN 1"/>
    <property type="match status" value="1"/>
</dbReference>
<accession>A0A7J5YTR2</accession>
<dbReference type="OrthoDB" id="8928962at2759"/>
<evidence type="ECO:0000256" key="4">
    <source>
        <dbReference type="ARBA" id="ARBA00023180"/>
    </source>
</evidence>
<protein>
    <recommendedName>
        <fullName evidence="9">Apolipoprotein M</fullName>
    </recommendedName>
</protein>
<comment type="subcellular location">
    <subcellularLocation>
        <location evidence="1">Secreted</location>
    </subcellularLocation>
</comment>
<dbReference type="Gene3D" id="2.40.128.20">
    <property type="match status" value="2"/>
</dbReference>
<keyword evidence="3 6" id="KW-0732">Signal</keyword>
<feature type="region of interest" description="Disordered" evidence="5">
    <location>
        <begin position="330"/>
        <end position="360"/>
    </location>
</feature>
<evidence type="ECO:0000256" key="1">
    <source>
        <dbReference type="ARBA" id="ARBA00004613"/>
    </source>
</evidence>
<evidence type="ECO:0008006" key="9">
    <source>
        <dbReference type="Google" id="ProtNLM"/>
    </source>
</evidence>
<dbReference type="GO" id="GO:0005576">
    <property type="term" value="C:extracellular region"/>
    <property type="evidence" value="ECO:0007669"/>
    <property type="project" value="UniProtKB-SubCell"/>
</dbReference>
<dbReference type="Proteomes" id="UP000518266">
    <property type="component" value="Unassembled WGS sequence"/>
</dbReference>
<dbReference type="InterPro" id="IPR022734">
    <property type="entry name" value="ApoM"/>
</dbReference>